<dbReference type="Pfam" id="PF00004">
    <property type="entry name" value="AAA"/>
    <property type="match status" value="1"/>
</dbReference>
<keyword evidence="5" id="KW-1185">Reference proteome</keyword>
<dbReference type="PANTHER" id="PTHR23077">
    <property type="entry name" value="AAA-FAMILY ATPASE"/>
    <property type="match status" value="1"/>
</dbReference>
<proteinExistence type="predicted"/>
<evidence type="ECO:0000313" key="4">
    <source>
        <dbReference type="EMBL" id="CAF1473048.1"/>
    </source>
</evidence>
<dbReference type="GO" id="GO:0005524">
    <property type="term" value="F:ATP binding"/>
    <property type="evidence" value="ECO:0007669"/>
    <property type="project" value="UniProtKB-KW"/>
</dbReference>
<keyword evidence="1" id="KW-0547">Nucleotide-binding</keyword>
<evidence type="ECO:0000256" key="2">
    <source>
        <dbReference type="ARBA" id="ARBA00022840"/>
    </source>
</evidence>
<dbReference type="InterPro" id="IPR003960">
    <property type="entry name" value="ATPase_AAA_CS"/>
</dbReference>
<dbReference type="Gene3D" id="3.40.50.300">
    <property type="entry name" value="P-loop containing nucleotide triphosphate hydrolases"/>
    <property type="match status" value="1"/>
</dbReference>
<organism evidence="4 5">
    <name type="scientific">Adineta ricciae</name>
    <name type="common">Rotifer</name>
    <dbReference type="NCBI Taxonomy" id="249248"/>
    <lineage>
        <taxon>Eukaryota</taxon>
        <taxon>Metazoa</taxon>
        <taxon>Spiralia</taxon>
        <taxon>Gnathifera</taxon>
        <taxon>Rotifera</taxon>
        <taxon>Eurotatoria</taxon>
        <taxon>Bdelloidea</taxon>
        <taxon>Adinetida</taxon>
        <taxon>Adinetidae</taxon>
        <taxon>Adineta</taxon>
    </lineage>
</organism>
<comment type="caution">
    <text evidence="4">The sequence shown here is derived from an EMBL/GenBank/DDBJ whole genome shotgun (WGS) entry which is preliminary data.</text>
</comment>
<gene>
    <name evidence="4" type="ORF">XAT740_LOCUS38093</name>
</gene>
<dbReference type="PANTHER" id="PTHR23077:SF171">
    <property type="entry name" value="NUCLEAR VALOSIN-CONTAINING PROTEIN-LIKE"/>
    <property type="match status" value="1"/>
</dbReference>
<dbReference type="SUPFAM" id="SSF52540">
    <property type="entry name" value="P-loop containing nucleoside triphosphate hydrolases"/>
    <property type="match status" value="1"/>
</dbReference>
<dbReference type="EMBL" id="CAJNOR010004075">
    <property type="protein sequence ID" value="CAF1473048.1"/>
    <property type="molecule type" value="Genomic_DNA"/>
</dbReference>
<accession>A0A815R7Q2</accession>
<reference evidence="4" key="1">
    <citation type="submission" date="2021-02" db="EMBL/GenBank/DDBJ databases">
        <authorList>
            <person name="Nowell W R."/>
        </authorList>
    </citation>
    <scope>NUCLEOTIDE SEQUENCE</scope>
</reference>
<dbReference type="CDD" id="cd19481">
    <property type="entry name" value="RecA-like_protease"/>
    <property type="match status" value="1"/>
</dbReference>
<dbReference type="InterPro" id="IPR050168">
    <property type="entry name" value="AAA_ATPase_domain"/>
</dbReference>
<dbReference type="AlphaFoldDB" id="A0A815R7Q2"/>
<sequence length="1159" mass="133842">MATNLQSVFDYLTEKGSLEIINRDRLVEICSAYNQLKADHTFANDDDLVQMLIKEFSIVNDTENFDRLKQCVTNVSVDLAYQIVQKEYTLKLITQKRLKVRNAKSSSNVHVETNPTTQTNVEIMKQIICQILIKQNHTEVISLIENFFLCQLSKLTQGYKRRTTSPLSADKLYNGLVCPGTILYEFIRFQLSSRGGVIDVGRTLTRFPLVEPLLLVDQFDTWNFDYLRGLFELNLLPPSGPFPKAWQIDDNTQFFYLLELPHGNNGTNCQRARNNDRPSTVSLQRFVEDVCDKENNGMGKKWLNALTQDDIFTYDHLVNLKFDEWNQLKTLSMNGRKILKSYVDREKQMANDMKNQTKPDETNSNQQSESELYAKIHQVQLYFHYTLADKFHVAQIPRPAKLNADCVHLSFEEMRRDGFEDDGLFDQMKMFFLPLTMVENDLAIDETHLRSLNRGRETQRNNLQERREQLIGKLAEKESRYYDHDDSLNKLRKETNDKQSVSDDVAQRDYESFSISELLVMHTNGMKCLENEKHSLRTQIQEIDDLLNSLDRVSTDYNVNQSGRSDKDLIKPNRGFIMYGPPGTGKSDIMSKLSARTGICMVAPPLAAGELNRSLVGESERIIIDICMRCHRVPYLMCCVSIDEIDSLAPKRTDDSKDGNLAKLSVLLSVIDGIKDVPNLMIFCATNRLHMMDEAFLRRMSGKFFVGRPSSQARKNILSGIKPWHMPTTLLDSLTMVTTNFSGAALRALRRLITVYCVDMKRRNPAYLLDYSTMLRLTDVTARQYRIFLGAETLPNVIARSVVDNDTPINNQQFNDLTYRNNSIYTGRILTNLNTANIDIEAVETNPITGESKKIVYRYALLDSETILQGLLERLTTYGKLRNVQLLQLVDLNLLSAESAHDEKQKFETLKERLDECGAYRRSMIVYDLDSLVGINRSEGNASTGRTTNFSLINHNIYTHIKDKFQNTYVQHSTNNSTQDTEEKWSVVFISDAFLLRQFSDDVKFTRPQSEIDEEQAEECRANQQILCVQCDDYYIEQDNRMGACAHHNGFIYDVYSVDLAICIRKRVIENLLDEESRFNGRLNRNPPTQEEKENFERQKHRFRYICCDQVLQIGGAMSGCKRGKHSERNVTREHWETTCDRNQEYRRKRLALLEKRAH</sequence>
<dbReference type="GO" id="GO:0016887">
    <property type="term" value="F:ATP hydrolysis activity"/>
    <property type="evidence" value="ECO:0007669"/>
    <property type="project" value="InterPro"/>
</dbReference>
<dbReference type="PROSITE" id="PS00674">
    <property type="entry name" value="AAA"/>
    <property type="match status" value="1"/>
</dbReference>
<dbReference type="Proteomes" id="UP000663828">
    <property type="component" value="Unassembled WGS sequence"/>
</dbReference>
<evidence type="ECO:0000259" key="3">
    <source>
        <dbReference type="SMART" id="SM00382"/>
    </source>
</evidence>
<feature type="domain" description="AAA+ ATPase" evidence="3">
    <location>
        <begin position="572"/>
        <end position="710"/>
    </location>
</feature>
<evidence type="ECO:0000313" key="5">
    <source>
        <dbReference type="Proteomes" id="UP000663828"/>
    </source>
</evidence>
<dbReference type="InterPro" id="IPR003959">
    <property type="entry name" value="ATPase_AAA_core"/>
</dbReference>
<protein>
    <recommendedName>
        <fullName evidence="3">AAA+ ATPase domain-containing protein</fullName>
    </recommendedName>
</protein>
<evidence type="ECO:0000256" key="1">
    <source>
        <dbReference type="ARBA" id="ARBA00022741"/>
    </source>
</evidence>
<dbReference type="SMART" id="SM00382">
    <property type="entry name" value="AAA"/>
    <property type="match status" value="1"/>
</dbReference>
<dbReference type="InterPro" id="IPR003593">
    <property type="entry name" value="AAA+_ATPase"/>
</dbReference>
<keyword evidence="2" id="KW-0067">ATP-binding</keyword>
<dbReference type="InterPro" id="IPR027417">
    <property type="entry name" value="P-loop_NTPase"/>
</dbReference>
<name>A0A815R7Q2_ADIRI</name>